<dbReference type="GO" id="GO:0005634">
    <property type="term" value="C:nucleus"/>
    <property type="evidence" value="ECO:0000318"/>
    <property type="project" value="GO_Central"/>
</dbReference>
<dbReference type="SUPFAM" id="SSF54695">
    <property type="entry name" value="POZ domain"/>
    <property type="match status" value="1"/>
</dbReference>
<dbReference type="HOGENOM" id="CLU_004253_9_3_1"/>
<protein>
    <recommendedName>
        <fullName evidence="1">BTB domain-containing protein</fullName>
    </recommendedName>
</protein>
<feature type="domain" description="BTB" evidence="1">
    <location>
        <begin position="1"/>
        <end position="48"/>
    </location>
</feature>
<dbReference type="GO" id="GO:0031625">
    <property type="term" value="F:ubiquitin protein ligase binding"/>
    <property type="evidence" value="ECO:0000318"/>
    <property type="project" value="GO_Central"/>
</dbReference>
<dbReference type="PhylomeDB" id="E9GWB0"/>
<dbReference type="InParanoid" id="E9GWB0"/>
<evidence type="ECO:0000313" key="2">
    <source>
        <dbReference type="EMBL" id="EFX76225.1"/>
    </source>
</evidence>
<sequence>MIQQQPTSKEASKSTVSTPTIIQIIDVEPQVFEQLLHYLYAGRIPLLEEDGMADRLFKAAGKYGLDNLKEECERFMLADLNEHNAIQTLIWSSANSLANLFDRALNLVSINYPQVISQPDWQKLIDDQPQIDLRVYQLMANLPGNK</sequence>
<proteinExistence type="predicted"/>
<dbReference type="PANTHER" id="PTHR24413">
    <property type="entry name" value="SPECKLE-TYPE POZ PROTEIN"/>
    <property type="match status" value="1"/>
</dbReference>
<dbReference type="STRING" id="6669.E9GWB0"/>
<dbReference type="eggNOG" id="KOG1987">
    <property type="taxonomic scope" value="Eukaryota"/>
</dbReference>
<evidence type="ECO:0000313" key="3">
    <source>
        <dbReference type="Proteomes" id="UP000000305"/>
    </source>
</evidence>
<dbReference type="GO" id="GO:0005737">
    <property type="term" value="C:cytoplasm"/>
    <property type="evidence" value="ECO:0000318"/>
    <property type="project" value="GO_Central"/>
</dbReference>
<dbReference type="Gene3D" id="3.30.710.10">
    <property type="entry name" value="Potassium Channel Kv1.1, Chain A"/>
    <property type="match status" value="1"/>
</dbReference>
<name>E9GWB0_DAPPU</name>
<accession>E9GWB0</accession>
<dbReference type="Proteomes" id="UP000000305">
    <property type="component" value="Unassembled WGS sequence"/>
</dbReference>
<gene>
    <name evidence="2" type="ORF">DAPPUDRAFT_55462</name>
</gene>
<dbReference type="InterPro" id="IPR000210">
    <property type="entry name" value="BTB/POZ_dom"/>
</dbReference>
<dbReference type="OrthoDB" id="6359816at2759"/>
<dbReference type="EMBL" id="GL732570">
    <property type="protein sequence ID" value="EFX76225.1"/>
    <property type="molecule type" value="Genomic_DNA"/>
</dbReference>
<organism evidence="2 3">
    <name type="scientific">Daphnia pulex</name>
    <name type="common">Water flea</name>
    <dbReference type="NCBI Taxonomy" id="6669"/>
    <lineage>
        <taxon>Eukaryota</taxon>
        <taxon>Metazoa</taxon>
        <taxon>Ecdysozoa</taxon>
        <taxon>Arthropoda</taxon>
        <taxon>Crustacea</taxon>
        <taxon>Branchiopoda</taxon>
        <taxon>Diplostraca</taxon>
        <taxon>Cladocera</taxon>
        <taxon>Anomopoda</taxon>
        <taxon>Daphniidae</taxon>
        <taxon>Daphnia</taxon>
    </lineage>
</organism>
<reference evidence="2 3" key="1">
    <citation type="journal article" date="2011" name="Science">
        <title>The ecoresponsive genome of Daphnia pulex.</title>
        <authorList>
            <person name="Colbourne J.K."/>
            <person name="Pfrender M.E."/>
            <person name="Gilbert D."/>
            <person name="Thomas W.K."/>
            <person name="Tucker A."/>
            <person name="Oakley T.H."/>
            <person name="Tokishita S."/>
            <person name="Aerts A."/>
            <person name="Arnold G.J."/>
            <person name="Basu M.K."/>
            <person name="Bauer D.J."/>
            <person name="Caceres C.E."/>
            <person name="Carmel L."/>
            <person name="Casola C."/>
            <person name="Choi J.H."/>
            <person name="Detter J.C."/>
            <person name="Dong Q."/>
            <person name="Dusheyko S."/>
            <person name="Eads B.D."/>
            <person name="Frohlich T."/>
            <person name="Geiler-Samerotte K.A."/>
            <person name="Gerlach D."/>
            <person name="Hatcher P."/>
            <person name="Jogdeo S."/>
            <person name="Krijgsveld J."/>
            <person name="Kriventseva E.V."/>
            <person name="Kultz D."/>
            <person name="Laforsch C."/>
            <person name="Lindquist E."/>
            <person name="Lopez J."/>
            <person name="Manak J.R."/>
            <person name="Muller J."/>
            <person name="Pangilinan J."/>
            <person name="Patwardhan R.P."/>
            <person name="Pitluck S."/>
            <person name="Pritham E.J."/>
            <person name="Rechtsteiner A."/>
            <person name="Rho M."/>
            <person name="Rogozin I.B."/>
            <person name="Sakarya O."/>
            <person name="Salamov A."/>
            <person name="Schaack S."/>
            <person name="Shapiro H."/>
            <person name="Shiga Y."/>
            <person name="Skalitzky C."/>
            <person name="Smith Z."/>
            <person name="Souvorov A."/>
            <person name="Sung W."/>
            <person name="Tang Z."/>
            <person name="Tsuchiya D."/>
            <person name="Tu H."/>
            <person name="Vos H."/>
            <person name="Wang M."/>
            <person name="Wolf Y.I."/>
            <person name="Yamagata H."/>
            <person name="Yamada T."/>
            <person name="Ye Y."/>
            <person name="Shaw J.R."/>
            <person name="Andrews J."/>
            <person name="Crease T.J."/>
            <person name="Tang H."/>
            <person name="Lucas S.M."/>
            <person name="Robertson H.M."/>
            <person name="Bork P."/>
            <person name="Koonin E.V."/>
            <person name="Zdobnov E.M."/>
            <person name="Grigoriev I.V."/>
            <person name="Lynch M."/>
            <person name="Boore J.L."/>
        </authorList>
    </citation>
    <scope>NUCLEOTIDE SEQUENCE [LARGE SCALE GENOMIC DNA]</scope>
</reference>
<dbReference type="GO" id="GO:0030162">
    <property type="term" value="P:regulation of proteolysis"/>
    <property type="evidence" value="ECO:0000318"/>
    <property type="project" value="GO_Central"/>
</dbReference>
<evidence type="ECO:0000259" key="1">
    <source>
        <dbReference type="PROSITE" id="PS50097"/>
    </source>
</evidence>
<dbReference type="PROSITE" id="PS50097">
    <property type="entry name" value="BTB"/>
    <property type="match status" value="1"/>
</dbReference>
<dbReference type="InterPro" id="IPR011333">
    <property type="entry name" value="SKP1/BTB/POZ_sf"/>
</dbReference>
<dbReference type="KEGG" id="dpx:DAPPUDRAFT_55462"/>
<dbReference type="AlphaFoldDB" id="E9GWB0"/>
<dbReference type="Pfam" id="PF00651">
    <property type="entry name" value="BTB"/>
    <property type="match status" value="1"/>
</dbReference>
<keyword evidence="3" id="KW-1185">Reference proteome</keyword>
<dbReference type="FunFam" id="3.30.710.10:FF:000351">
    <property type="entry name" value="Uncharacterized protein"/>
    <property type="match status" value="1"/>
</dbReference>
<dbReference type="GO" id="GO:0043161">
    <property type="term" value="P:proteasome-mediated ubiquitin-dependent protein catabolic process"/>
    <property type="evidence" value="ECO:0000318"/>
    <property type="project" value="GO_Central"/>
</dbReference>